<dbReference type="HOGENOM" id="CLU_622833_0_0_1"/>
<dbReference type="Proteomes" id="UP000028045">
    <property type="component" value="Unassembled WGS sequence"/>
</dbReference>
<gene>
    <name evidence="2" type="ORF">S7711_10995</name>
</gene>
<dbReference type="AlphaFoldDB" id="A0A084B191"/>
<feature type="compositionally biased region" description="Polar residues" evidence="1">
    <location>
        <begin position="346"/>
        <end position="355"/>
    </location>
</feature>
<keyword evidence="3" id="KW-1185">Reference proteome</keyword>
<name>A0A084B191_STACB</name>
<sequence length="440" mass="49259">MSLIVSKIRRPGEPNPPVLYGYPPIDSIALDIDRNQKDAASRTVRDGQASRFFYPAVLTSDRHDERMPDLPTMASPIPERSDLRVSSMSATYFLPPHESPLGQDPLFLNDAEYQPHAKTYNFSSSDDTDKYYGQPSSELKVPFYTDELTSESLSQPCYDAPLDATGEFNAGLQYNFDLTSLLNFDFHAEEQNLPSRQSDKDNKKMDDISNLFGSRADFCDPATKQQKRMFEAEALPSQNLLKNTTIPYLNDHHYHLDLENSIFHGTSQTDEIHPLLGPNELQISQFPIEQFTNTFATQRNYSGDGASLLDNTPAGTRSGIEFDPIVEHFCSGGIIQDDIPRHDMSQNRLPSSDSNAVAGPKGLLRAPKEKGRSRALQPTRENLVARKKTVRPNGAVEITLALSGKRVQKRRQLTADEKAFKASNKGFTHIGPSNLIVWHE</sequence>
<feature type="region of interest" description="Disordered" evidence="1">
    <location>
        <begin position="345"/>
        <end position="376"/>
    </location>
</feature>
<evidence type="ECO:0000313" key="3">
    <source>
        <dbReference type="Proteomes" id="UP000028045"/>
    </source>
</evidence>
<protein>
    <submittedName>
        <fullName evidence="2">Uncharacterized protein</fullName>
    </submittedName>
</protein>
<reference evidence="2 3" key="1">
    <citation type="journal article" date="2014" name="BMC Genomics">
        <title>Comparative genome sequencing reveals chemotype-specific gene clusters in the toxigenic black mold Stachybotrys.</title>
        <authorList>
            <person name="Semeiks J."/>
            <person name="Borek D."/>
            <person name="Otwinowski Z."/>
            <person name="Grishin N.V."/>
        </authorList>
    </citation>
    <scope>NUCLEOTIDE SEQUENCE [LARGE SCALE GENOMIC DNA]</scope>
    <source>
        <strain evidence="3">CBS 109288 / IBT 7711</strain>
    </source>
</reference>
<evidence type="ECO:0000256" key="1">
    <source>
        <dbReference type="SAM" id="MobiDB-lite"/>
    </source>
</evidence>
<accession>A0A084B191</accession>
<organism evidence="2 3">
    <name type="scientific">Stachybotrys chartarum (strain CBS 109288 / IBT 7711)</name>
    <name type="common">Toxic black mold</name>
    <name type="synonym">Stilbospora chartarum</name>
    <dbReference type="NCBI Taxonomy" id="1280523"/>
    <lineage>
        <taxon>Eukaryota</taxon>
        <taxon>Fungi</taxon>
        <taxon>Dikarya</taxon>
        <taxon>Ascomycota</taxon>
        <taxon>Pezizomycotina</taxon>
        <taxon>Sordariomycetes</taxon>
        <taxon>Hypocreomycetidae</taxon>
        <taxon>Hypocreales</taxon>
        <taxon>Stachybotryaceae</taxon>
        <taxon>Stachybotrys</taxon>
    </lineage>
</organism>
<evidence type="ECO:0000313" key="2">
    <source>
        <dbReference type="EMBL" id="KEY71320.1"/>
    </source>
</evidence>
<proteinExistence type="predicted"/>
<dbReference type="EMBL" id="KL648331">
    <property type="protein sequence ID" value="KEY71320.1"/>
    <property type="molecule type" value="Genomic_DNA"/>
</dbReference>